<feature type="transmembrane region" description="Helical" evidence="1">
    <location>
        <begin position="161"/>
        <end position="182"/>
    </location>
</feature>
<dbReference type="Proteomes" id="UP001144396">
    <property type="component" value="Unassembled WGS sequence"/>
</dbReference>
<evidence type="ECO:0000313" key="3">
    <source>
        <dbReference type="Proteomes" id="UP001144396"/>
    </source>
</evidence>
<keyword evidence="1" id="KW-0472">Membrane</keyword>
<sequence>MTGERLRLTQQSVDPVASVATWGLAIGHVGLAAVGMVVAVAAHSDEVVGPVLAAMAIGFTVAAAVSVIVWTSPRLAPMSNERLWVVMALALGAAIAESASTAGANQLVSDDAGPVVVGLMLVSLAPYCTWQSLLTACGVSAGILGILTLESAQYSTIDAPLPAFVVVAALPVLVLGAAAAGYSRAVVDEVLAFDRRAAIAVLSRDREVRAGIARTVQEGRVTVLGRDVLPLLAEVTRTGQVTPAQADRARELAHQLRSALVEGADATWLDDLVGVELGRGTTRITLDDPHGAASRLPEAQRATVAAVVAWLSGGQVTSDALELRVHDDPPGCLVAVTATGVANRPGLRTEAQNFLGVVRVSFDRAELRLGDASIHLELAYAG</sequence>
<feature type="transmembrane region" description="Helical" evidence="1">
    <location>
        <begin position="124"/>
        <end position="149"/>
    </location>
</feature>
<accession>A0A9W6CVV6</accession>
<reference evidence="2" key="1">
    <citation type="submission" date="2022-12" db="EMBL/GenBank/DDBJ databases">
        <title>Reference genome sequencing for broad-spectrum identification of bacterial and archaeal isolates by mass spectrometry.</title>
        <authorList>
            <person name="Sekiguchi Y."/>
            <person name="Tourlousse D.M."/>
        </authorList>
    </citation>
    <scope>NUCLEOTIDE SEQUENCE</scope>
    <source>
        <strain evidence="2">14</strain>
    </source>
</reference>
<name>A0A9W6CVV6_9MICO</name>
<dbReference type="EMBL" id="BSDP01000001">
    <property type="protein sequence ID" value="GLI26197.1"/>
    <property type="molecule type" value="Genomic_DNA"/>
</dbReference>
<dbReference type="AlphaFoldDB" id="A0A9W6CVV6"/>
<gene>
    <name evidence="2" type="ORF">ARHIZOSPH14_04390</name>
</gene>
<feature type="transmembrane region" description="Helical" evidence="1">
    <location>
        <begin position="21"/>
        <end position="42"/>
    </location>
</feature>
<proteinExistence type="predicted"/>
<keyword evidence="1" id="KW-0812">Transmembrane</keyword>
<feature type="transmembrane region" description="Helical" evidence="1">
    <location>
        <begin position="48"/>
        <end position="71"/>
    </location>
</feature>
<keyword evidence="1" id="KW-1133">Transmembrane helix</keyword>
<evidence type="ECO:0000256" key="1">
    <source>
        <dbReference type="SAM" id="Phobius"/>
    </source>
</evidence>
<keyword evidence="3" id="KW-1185">Reference proteome</keyword>
<feature type="transmembrane region" description="Helical" evidence="1">
    <location>
        <begin position="83"/>
        <end position="104"/>
    </location>
</feature>
<organism evidence="2 3">
    <name type="scientific">Agromyces rhizosphaerae</name>
    <dbReference type="NCBI Taxonomy" id="88374"/>
    <lineage>
        <taxon>Bacteria</taxon>
        <taxon>Bacillati</taxon>
        <taxon>Actinomycetota</taxon>
        <taxon>Actinomycetes</taxon>
        <taxon>Micrococcales</taxon>
        <taxon>Microbacteriaceae</taxon>
        <taxon>Agromyces</taxon>
    </lineage>
</organism>
<protein>
    <submittedName>
        <fullName evidence="2">Uncharacterized protein</fullName>
    </submittedName>
</protein>
<comment type="caution">
    <text evidence="2">The sequence shown here is derived from an EMBL/GenBank/DDBJ whole genome shotgun (WGS) entry which is preliminary data.</text>
</comment>
<dbReference type="RefSeq" id="WP_281882195.1">
    <property type="nucleotide sequence ID" value="NZ_BSDP01000001.1"/>
</dbReference>
<evidence type="ECO:0000313" key="2">
    <source>
        <dbReference type="EMBL" id="GLI26197.1"/>
    </source>
</evidence>